<protein>
    <recommendedName>
        <fullName evidence="1">SnoaL-like domain-containing protein</fullName>
    </recommendedName>
</protein>
<feature type="domain" description="SnoaL-like" evidence="1">
    <location>
        <begin position="12"/>
        <end position="121"/>
    </location>
</feature>
<dbReference type="Pfam" id="PF13577">
    <property type="entry name" value="SnoaL_4"/>
    <property type="match status" value="1"/>
</dbReference>
<name>A0ABN3K7B5_9ACTN</name>
<comment type="caution">
    <text evidence="2">The sequence shown here is derived from an EMBL/GenBank/DDBJ whole genome shotgun (WGS) entry which is preliminary data.</text>
</comment>
<evidence type="ECO:0000313" key="2">
    <source>
        <dbReference type="EMBL" id="GAA2448821.1"/>
    </source>
</evidence>
<dbReference type="InterPro" id="IPR037401">
    <property type="entry name" value="SnoaL-like"/>
</dbReference>
<accession>A0ABN3K7B5</accession>
<reference evidence="2 3" key="1">
    <citation type="journal article" date="2019" name="Int. J. Syst. Evol. Microbiol.">
        <title>The Global Catalogue of Microorganisms (GCM) 10K type strain sequencing project: providing services to taxonomists for standard genome sequencing and annotation.</title>
        <authorList>
            <consortium name="The Broad Institute Genomics Platform"/>
            <consortium name="The Broad Institute Genome Sequencing Center for Infectious Disease"/>
            <person name="Wu L."/>
            <person name="Ma J."/>
        </authorList>
    </citation>
    <scope>NUCLEOTIDE SEQUENCE [LARGE SCALE GENOMIC DNA]</scope>
    <source>
        <strain evidence="2 3">JCM 3325</strain>
    </source>
</reference>
<dbReference type="CDD" id="cd00531">
    <property type="entry name" value="NTF2_like"/>
    <property type="match status" value="1"/>
</dbReference>
<keyword evidence="3" id="KW-1185">Reference proteome</keyword>
<dbReference type="RefSeq" id="WP_344596057.1">
    <property type="nucleotide sequence ID" value="NZ_BAAARW010000035.1"/>
</dbReference>
<dbReference type="EMBL" id="BAAARW010000035">
    <property type="protein sequence ID" value="GAA2448821.1"/>
    <property type="molecule type" value="Genomic_DNA"/>
</dbReference>
<dbReference type="Proteomes" id="UP001501231">
    <property type="component" value="Unassembled WGS sequence"/>
</dbReference>
<proteinExistence type="predicted"/>
<dbReference type="Gene3D" id="3.10.450.50">
    <property type="match status" value="1"/>
</dbReference>
<sequence>MQGSDLHARLTRLEELERARGFFHTYAATLDRPDPEAAAALFAADGVLRTPRGTYRGRTEIAGFFTAVLDRDRATKRHFIVNPEAAWLEPGLVRIRSYFLFTGRGADRSLIGWGRYGDTVDLSGDVPLFREKTIEPEIASDLATGWALDETGGPEEERAR</sequence>
<evidence type="ECO:0000259" key="1">
    <source>
        <dbReference type="Pfam" id="PF13577"/>
    </source>
</evidence>
<dbReference type="InterPro" id="IPR032710">
    <property type="entry name" value="NTF2-like_dom_sf"/>
</dbReference>
<dbReference type="SUPFAM" id="SSF54427">
    <property type="entry name" value="NTF2-like"/>
    <property type="match status" value="1"/>
</dbReference>
<evidence type="ECO:0000313" key="3">
    <source>
        <dbReference type="Proteomes" id="UP001501231"/>
    </source>
</evidence>
<gene>
    <name evidence="2" type="ORF">GCM10010191_77860</name>
</gene>
<organism evidence="2 3">
    <name type="scientific">Actinomadura vinacea</name>
    <dbReference type="NCBI Taxonomy" id="115336"/>
    <lineage>
        <taxon>Bacteria</taxon>
        <taxon>Bacillati</taxon>
        <taxon>Actinomycetota</taxon>
        <taxon>Actinomycetes</taxon>
        <taxon>Streptosporangiales</taxon>
        <taxon>Thermomonosporaceae</taxon>
        <taxon>Actinomadura</taxon>
    </lineage>
</organism>